<keyword evidence="1" id="KW-0732">Signal</keyword>
<feature type="chain" id="PRO_5022791722" evidence="1">
    <location>
        <begin position="29"/>
        <end position="130"/>
    </location>
</feature>
<dbReference type="InterPro" id="IPR005297">
    <property type="entry name" value="Lipoprotein_repeat"/>
</dbReference>
<accession>A0A5E4RYE6</accession>
<dbReference type="PANTHER" id="PTHR39335:SF1">
    <property type="entry name" value="BLL4220 PROTEIN"/>
    <property type="match status" value="1"/>
</dbReference>
<organism evidence="2 3">
    <name type="scientific">Pandoraea eparura</name>
    <dbReference type="NCBI Taxonomy" id="2508291"/>
    <lineage>
        <taxon>Bacteria</taxon>
        <taxon>Pseudomonadati</taxon>
        <taxon>Pseudomonadota</taxon>
        <taxon>Betaproteobacteria</taxon>
        <taxon>Burkholderiales</taxon>
        <taxon>Burkholderiaceae</taxon>
        <taxon>Pandoraea</taxon>
    </lineage>
</organism>
<feature type="signal peptide" evidence="1">
    <location>
        <begin position="1"/>
        <end position="28"/>
    </location>
</feature>
<dbReference type="InterPro" id="IPR014558">
    <property type="entry name" value="UCP029720"/>
</dbReference>
<reference evidence="2 3" key="1">
    <citation type="submission" date="2019-08" db="EMBL/GenBank/DDBJ databases">
        <authorList>
            <person name="Peeters C."/>
        </authorList>
    </citation>
    <scope>NUCLEOTIDE SEQUENCE [LARGE SCALE GENOMIC DNA]</scope>
    <source>
        <strain evidence="2 3">LMG 31012</strain>
    </source>
</reference>
<keyword evidence="2" id="KW-0449">Lipoprotein</keyword>
<name>A0A5E4RYE6_9BURK</name>
<dbReference type="EMBL" id="CABPSH010000001">
    <property type="protein sequence ID" value="VVD67464.1"/>
    <property type="molecule type" value="Genomic_DNA"/>
</dbReference>
<protein>
    <submittedName>
        <fullName evidence="2">Lipoprotein</fullName>
    </submittedName>
</protein>
<dbReference type="RefSeq" id="WP_174978072.1">
    <property type="nucleotide sequence ID" value="NZ_CABPSH010000001.1"/>
</dbReference>
<evidence type="ECO:0000313" key="2">
    <source>
        <dbReference type="EMBL" id="VVD67464.1"/>
    </source>
</evidence>
<dbReference type="PANTHER" id="PTHR39335">
    <property type="entry name" value="BLL4220 PROTEIN"/>
    <property type="match status" value="1"/>
</dbReference>
<keyword evidence="3" id="KW-1185">Reference proteome</keyword>
<evidence type="ECO:0000256" key="1">
    <source>
        <dbReference type="SAM" id="SignalP"/>
    </source>
</evidence>
<proteinExistence type="predicted"/>
<dbReference type="Proteomes" id="UP000400981">
    <property type="component" value="Unassembled WGS sequence"/>
</dbReference>
<dbReference type="PIRSF" id="PIRSF029720">
    <property type="entry name" value="UCP029720"/>
    <property type="match status" value="1"/>
</dbReference>
<sequence length="130" mass="13763">MNQRQSMSSVLAALVAAAGLFAAAAAHAETPLKAMGGMMVDSQNRTVYSFDKDVAGSGKSTCNGPCADAWPPVMAAPGAKAEGDYTVITRDDGTMQWAYKGKPMYRFAKDTAQGDQKGNGFKDIWHVVKP</sequence>
<dbReference type="GO" id="GO:0043448">
    <property type="term" value="P:alkane catabolic process"/>
    <property type="evidence" value="ECO:0007669"/>
    <property type="project" value="TreeGrafter"/>
</dbReference>
<gene>
    <name evidence="2" type="ORF">PEP31012_00423</name>
</gene>
<dbReference type="AlphaFoldDB" id="A0A5E4RYE6"/>
<evidence type="ECO:0000313" key="3">
    <source>
        <dbReference type="Proteomes" id="UP000400981"/>
    </source>
</evidence>
<dbReference type="Pfam" id="PF03640">
    <property type="entry name" value="Lipoprotein_15"/>
    <property type="match status" value="2"/>
</dbReference>